<protein>
    <submittedName>
        <fullName evidence="1">Uncharacterized protein</fullName>
    </submittedName>
</protein>
<evidence type="ECO:0000313" key="1">
    <source>
        <dbReference type="EMBL" id="KAI6092235.1"/>
    </source>
</evidence>
<gene>
    <name evidence="1" type="ORF">F4821DRAFT_225183</name>
</gene>
<name>A0ACC0DHI9_9PEZI</name>
<accession>A0ACC0DHI9</accession>
<dbReference type="EMBL" id="MU394284">
    <property type="protein sequence ID" value="KAI6092235.1"/>
    <property type="molecule type" value="Genomic_DNA"/>
</dbReference>
<reference evidence="1 2" key="1">
    <citation type="journal article" date="2022" name="New Phytol.">
        <title>Ecological generalism drives hyperdiversity of secondary metabolite gene clusters in xylarialean endophytes.</title>
        <authorList>
            <person name="Franco M.E.E."/>
            <person name="Wisecaver J.H."/>
            <person name="Arnold A.E."/>
            <person name="Ju Y.M."/>
            <person name="Slot J.C."/>
            <person name="Ahrendt S."/>
            <person name="Moore L.P."/>
            <person name="Eastman K.E."/>
            <person name="Scott K."/>
            <person name="Konkel Z."/>
            <person name="Mondo S.J."/>
            <person name="Kuo A."/>
            <person name="Hayes R.D."/>
            <person name="Haridas S."/>
            <person name="Andreopoulos B."/>
            <person name="Riley R."/>
            <person name="LaButti K."/>
            <person name="Pangilinan J."/>
            <person name="Lipzen A."/>
            <person name="Amirebrahimi M."/>
            <person name="Yan J."/>
            <person name="Adam C."/>
            <person name="Keymanesh K."/>
            <person name="Ng V."/>
            <person name="Louie K."/>
            <person name="Northen T."/>
            <person name="Drula E."/>
            <person name="Henrissat B."/>
            <person name="Hsieh H.M."/>
            <person name="Youens-Clark K."/>
            <person name="Lutzoni F."/>
            <person name="Miadlikowska J."/>
            <person name="Eastwood D.C."/>
            <person name="Hamelin R.C."/>
            <person name="Grigoriev I.V."/>
            <person name="U'Ren J.M."/>
        </authorList>
    </citation>
    <scope>NUCLEOTIDE SEQUENCE [LARGE SCALE GENOMIC DNA]</scope>
    <source>
        <strain evidence="1 2">ER1909</strain>
    </source>
</reference>
<evidence type="ECO:0000313" key="2">
    <source>
        <dbReference type="Proteomes" id="UP001497680"/>
    </source>
</evidence>
<keyword evidence="2" id="KW-1185">Reference proteome</keyword>
<dbReference type="Proteomes" id="UP001497680">
    <property type="component" value="Unassembled WGS sequence"/>
</dbReference>
<proteinExistence type="predicted"/>
<sequence length="278" mass="30248">MVATKHLVRVLLGSALPTVWAGGCFSSIRDPDGIPTEPNTDPWRECKNPEPPLGWHCADKALDFPTVACLVADIKACGNIGDGPTIFYSMGATTVQVREGFRDKLKPQGVMFNDALGQSWWDKVINGRQEFHINGNQARQDFFRNLFAIAMAQASSGEAFLVTKTREGAGGKPGIFQEPNAYPNIWRQMELPTLQKNPAITKITNVVVDLKFAKTTDWVKGQNNDIVAGPDIDIHHPPPASIMRDGLSAAKSCDLVVPKPKSSITVAGSGKEDLLLEL</sequence>
<organism evidence="1 2">
    <name type="scientific">Hypoxylon rubiginosum</name>
    <dbReference type="NCBI Taxonomy" id="110542"/>
    <lineage>
        <taxon>Eukaryota</taxon>
        <taxon>Fungi</taxon>
        <taxon>Dikarya</taxon>
        <taxon>Ascomycota</taxon>
        <taxon>Pezizomycotina</taxon>
        <taxon>Sordariomycetes</taxon>
        <taxon>Xylariomycetidae</taxon>
        <taxon>Xylariales</taxon>
        <taxon>Hypoxylaceae</taxon>
        <taxon>Hypoxylon</taxon>
    </lineage>
</organism>
<comment type="caution">
    <text evidence="1">The sequence shown here is derived from an EMBL/GenBank/DDBJ whole genome shotgun (WGS) entry which is preliminary data.</text>
</comment>